<feature type="domain" description="Amino acid transporter transmembrane" evidence="7">
    <location>
        <begin position="59"/>
        <end position="453"/>
    </location>
</feature>
<comment type="subcellular location">
    <subcellularLocation>
        <location evidence="1">Membrane</location>
        <topology evidence="1">Multi-pass membrane protein</topology>
    </subcellularLocation>
</comment>
<protein>
    <submittedName>
        <fullName evidence="8">N amino acid transport system protein</fullName>
    </submittedName>
</protein>
<feature type="transmembrane region" description="Helical" evidence="6">
    <location>
        <begin position="83"/>
        <end position="106"/>
    </location>
</feature>
<dbReference type="PANTHER" id="PTHR22950">
    <property type="entry name" value="AMINO ACID TRANSPORTER"/>
    <property type="match status" value="1"/>
</dbReference>
<sequence>MSISYDKHDKEKTGGLGHGGSTVDVTTAAANTKGGYSDVVVHDAVFGDLESGGPNFRGVSAPGAFVLMTKANFGLGVLGIPSVFHTLGLVPGIIAICGIQFIYAWCASFIGQTKLIHPEIYSLADAAFIFGGKIGREVFCAIFIIFFIFCGSGAIIGVSTALNAVSSHGACTAVFIAVAAVVGLILSSIRTLSKVSWVGWAGLVSILSAILTVTVAVGRQARPAEAPQTGPWDKGFLIIGRPSFAEAMGAINVILFSSASSPIYYGIISEMRDPRKYPKAMYPCYAFLTGVYLIIGAVVYYFCGQYVANPALGSAGLLLKKICYGLALPGLCASMTIFNHVSAKLVFVRILGGTKHLTSNTWQHWTTWLGSTTSCIIVAYIIASAIPNFGSIISLVGALFCPISAMAPMMLSWIHDNVRANPNRLTSRQRIIFAVNIVFLIFCVFFTGAGTYAAIKDIISGGNNGGPWSCDNNSGATH</sequence>
<feature type="transmembrane region" description="Helical" evidence="6">
    <location>
        <begin position="368"/>
        <end position="386"/>
    </location>
</feature>
<dbReference type="EMBL" id="CP086716">
    <property type="protein sequence ID" value="WOO81055.1"/>
    <property type="molecule type" value="Genomic_DNA"/>
</dbReference>
<feature type="transmembrane region" description="Helical" evidence="6">
    <location>
        <begin position="322"/>
        <end position="347"/>
    </location>
</feature>
<evidence type="ECO:0000256" key="2">
    <source>
        <dbReference type="ARBA" id="ARBA00008066"/>
    </source>
</evidence>
<dbReference type="InterPro" id="IPR013057">
    <property type="entry name" value="AA_transpt_TM"/>
</dbReference>
<feature type="transmembrane region" description="Helical" evidence="6">
    <location>
        <begin position="165"/>
        <end position="186"/>
    </location>
</feature>
<accession>A0AAF0Y6M6</accession>
<name>A0AAF0Y6M6_9TREE</name>
<evidence type="ECO:0000256" key="6">
    <source>
        <dbReference type="SAM" id="Phobius"/>
    </source>
</evidence>
<dbReference type="GeneID" id="87807821"/>
<feature type="transmembrane region" description="Helical" evidence="6">
    <location>
        <begin position="280"/>
        <end position="302"/>
    </location>
</feature>
<dbReference type="RefSeq" id="XP_062627087.1">
    <property type="nucleotide sequence ID" value="XM_062771103.1"/>
</dbReference>
<organism evidence="8 9">
    <name type="scientific">Vanrija pseudolonga</name>
    <dbReference type="NCBI Taxonomy" id="143232"/>
    <lineage>
        <taxon>Eukaryota</taxon>
        <taxon>Fungi</taxon>
        <taxon>Dikarya</taxon>
        <taxon>Basidiomycota</taxon>
        <taxon>Agaricomycotina</taxon>
        <taxon>Tremellomycetes</taxon>
        <taxon>Trichosporonales</taxon>
        <taxon>Trichosporonaceae</taxon>
        <taxon>Vanrija</taxon>
    </lineage>
</organism>
<reference evidence="8" key="1">
    <citation type="submission" date="2023-10" db="EMBL/GenBank/DDBJ databases">
        <authorList>
            <person name="Noh H."/>
        </authorList>
    </citation>
    <scope>NUCLEOTIDE SEQUENCE</scope>
    <source>
        <strain evidence="8">DUCC4014</strain>
    </source>
</reference>
<comment type="similarity">
    <text evidence="2">Belongs to the amino acid/polyamine transporter 2 family.</text>
</comment>
<feature type="transmembrane region" description="Helical" evidence="6">
    <location>
        <begin position="247"/>
        <end position="268"/>
    </location>
</feature>
<keyword evidence="3 6" id="KW-0812">Transmembrane</keyword>
<dbReference type="AlphaFoldDB" id="A0AAF0Y6M6"/>
<evidence type="ECO:0000313" key="9">
    <source>
        <dbReference type="Proteomes" id="UP000827549"/>
    </source>
</evidence>
<dbReference type="Proteomes" id="UP000827549">
    <property type="component" value="Chromosome 3"/>
</dbReference>
<feature type="transmembrane region" description="Helical" evidence="6">
    <location>
        <begin position="431"/>
        <end position="455"/>
    </location>
</feature>
<dbReference type="PANTHER" id="PTHR22950:SF683">
    <property type="entry name" value="AMINO ACID TRANSPORTER (EUROFUNG)"/>
    <property type="match status" value="1"/>
</dbReference>
<proteinExistence type="inferred from homology"/>
<evidence type="ECO:0000259" key="7">
    <source>
        <dbReference type="Pfam" id="PF01490"/>
    </source>
</evidence>
<evidence type="ECO:0000256" key="5">
    <source>
        <dbReference type="ARBA" id="ARBA00023136"/>
    </source>
</evidence>
<evidence type="ECO:0000256" key="3">
    <source>
        <dbReference type="ARBA" id="ARBA00022692"/>
    </source>
</evidence>
<dbReference type="GO" id="GO:0015179">
    <property type="term" value="F:L-amino acid transmembrane transporter activity"/>
    <property type="evidence" value="ECO:0007669"/>
    <property type="project" value="TreeGrafter"/>
</dbReference>
<feature type="transmembrane region" description="Helical" evidence="6">
    <location>
        <begin position="392"/>
        <end position="411"/>
    </location>
</feature>
<dbReference type="GO" id="GO:0016020">
    <property type="term" value="C:membrane"/>
    <property type="evidence" value="ECO:0007669"/>
    <property type="project" value="UniProtKB-SubCell"/>
</dbReference>
<feature type="transmembrane region" description="Helical" evidence="6">
    <location>
        <begin position="138"/>
        <end position="159"/>
    </location>
</feature>
<gene>
    <name evidence="8" type="primary">mtr_6</name>
    <name evidence="8" type="ORF">LOC62_03G004583</name>
</gene>
<keyword evidence="9" id="KW-1185">Reference proteome</keyword>
<evidence type="ECO:0000256" key="4">
    <source>
        <dbReference type="ARBA" id="ARBA00022989"/>
    </source>
</evidence>
<keyword evidence="5 6" id="KW-0472">Membrane</keyword>
<dbReference type="Pfam" id="PF01490">
    <property type="entry name" value="Aa_trans"/>
    <property type="match status" value="1"/>
</dbReference>
<keyword evidence="4 6" id="KW-1133">Transmembrane helix</keyword>
<evidence type="ECO:0000313" key="8">
    <source>
        <dbReference type="EMBL" id="WOO81055.1"/>
    </source>
</evidence>
<evidence type="ECO:0000256" key="1">
    <source>
        <dbReference type="ARBA" id="ARBA00004141"/>
    </source>
</evidence>
<feature type="transmembrane region" description="Helical" evidence="6">
    <location>
        <begin position="198"/>
        <end position="217"/>
    </location>
</feature>